<dbReference type="KEGG" id="psoj:PHYSODRAFT_306746"/>
<dbReference type="InParanoid" id="G5AAP2"/>
<reference evidence="8 9" key="1">
    <citation type="journal article" date="2006" name="Science">
        <title>Phytophthora genome sequences uncover evolutionary origins and mechanisms of pathogenesis.</title>
        <authorList>
            <person name="Tyler B.M."/>
            <person name="Tripathy S."/>
            <person name="Zhang X."/>
            <person name="Dehal P."/>
            <person name="Jiang R.H."/>
            <person name="Aerts A."/>
            <person name="Arredondo F.D."/>
            <person name="Baxter L."/>
            <person name="Bensasson D."/>
            <person name="Beynon J.L."/>
            <person name="Chapman J."/>
            <person name="Damasceno C.M."/>
            <person name="Dorrance A.E."/>
            <person name="Dou D."/>
            <person name="Dickerman A.W."/>
            <person name="Dubchak I.L."/>
            <person name="Garbelotto M."/>
            <person name="Gijzen M."/>
            <person name="Gordon S.G."/>
            <person name="Govers F."/>
            <person name="Grunwald N.J."/>
            <person name="Huang W."/>
            <person name="Ivors K.L."/>
            <person name="Jones R.W."/>
            <person name="Kamoun S."/>
            <person name="Krampis K."/>
            <person name="Lamour K.H."/>
            <person name="Lee M.K."/>
            <person name="McDonald W.H."/>
            <person name="Medina M."/>
            <person name="Meijer H.J."/>
            <person name="Nordberg E.K."/>
            <person name="Maclean D.J."/>
            <person name="Ospina-Giraldo M.D."/>
            <person name="Morris P.F."/>
            <person name="Phuntumart V."/>
            <person name="Putnam N.H."/>
            <person name="Rash S."/>
            <person name="Rose J.K."/>
            <person name="Sakihama Y."/>
            <person name="Salamov A.A."/>
            <person name="Savidor A."/>
            <person name="Scheuring C.F."/>
            <person name="Smith B.M."/>
            <person name="Sobral B.W."/>
            <person name="Terry A."/>
            <person name="Torto-Alalibo T.A."/>
            <person name="Win J."/>
            <person name="Xu Z."/>
            <person name="Zhang H."/>
            <person name="Grigoriev I.V."/>
            <person name="Rokhsar D.S."/>
            <person name="Boore J.L."/>
        </authorList>
    </citation>
    <scope>NUCLEOTIDE SEQUENCE [LARGE SCALE GENOMIC DNA]</scope>
    <source>
        <strain evidence="8 9">P6497</strain>
    </source>
</reference>
<dbReference type="PANTHER" id="PTHR46988:SF4">
    <property type="entry name" value="ION TRANSPORT DOMAIN-CONTAINING PROTEIN"/>
    <property type="match status" value="1"/>
</dbReference>
<dbReference type="InterPro" id="IPR044581">
    <property type="entry name" value="TPC1_plant"/>
</dbReference>
<evidence type="ECO:0000256" key="2">
    <source>
        <dbReference type="ARBA" id="ARBA00022692"/>
    </source>
</evidence>
<feature type="transmembrane region" description="Helical" evidence="6">
    <location>
        <begin position="644"/>
        <end position="669"/>
    </location>
</feature>
<name>G5AAP2_PHYSP</name>
<organism evidence="8 9">
    <name type="scientific">Phytophthora sojae (strain P6497)</name>
    <name type="common">Soybean stem and root rot agent</name>
    <name type="synonym">Phytophthora megasperma f. sp. glycines</name>
    <dbReference type="NCBI Taxonomy" id="1094619"/>
    <lineage>
        <taxon>Eukaryota</taxon>
        <taxon>Sar</taxon>
        <taxon>Stramenopiles</taxon>
        <taxon>Oomycota</taxon>
        <taxon>Peronosporomycetes</taxon>
        <taxon>Peronosporales</taxon>
        <taxon>Peronosporaceae</taxon>
        <taxon>Phytophthora</taxon>
    </lineage>
</organism>
<dbReference type="PANTHER" id="PTHR46988">
    <property type="entry name" value="TWO PORE CALCIUM CHANNEL PROTEIN 1"/>
    <property type="match status" value="1"/>
</dbReference>
<feature type="region of interest" description="Disordered" evidence="5">
    <location>
        <begin position="761"/>
        <end position="794"/>
    </location>
</feature>
<feature type="transmembrane region" description="Helical" evidence="6">
    <location>
        <begin position="204"/>
        <end position="223"/>
    </location>
</feature>
<dbReference type="SUPFAM" id="SSF81324">
    <property type="entry name" value="Voltage-gated potassium channels"/>
    <property type="match status" value="2"/>
</dbReference>
<feature type="transmembrane region" description="Helical" evidence="6">
    <location>
        <begin position="548"/>
        <end position="566"/>
    </location>
</feature>
<feature type="transmembrane region" description="Helical" evidence="6">
    <location>
        <begin position="165"/>
        <end position="183"/>
    </location>
</feature>
<evidence type="ECO:0000259" key="7">
    <source>
        <dbReference type="Pfam" id="PF00520"/>
    </source>
</evidence>
<protein>
    <recommendedName>
        <fullName evidence="7">Ion transport domain-containing protein</fullName>
    </recommendedName>
</protein>
<comment type="subcellular location">
    <subcellularLocation>
        <location evidence="1">Membrane</location>
        <topology evidence="1">Multi-pass membrane protein</topology>
    </subcellularLocation>
</comment>
<dbReference type="InterPro" id="IPR005821">
    <property type="entry name" value="Ion_trans_dom"/>
</dbReference>
<evidence type="ECO:0000256" key="6">
    <source>
        <dbReference type="SAM" id="Phobius"/>
    </source>
</evidence>
<dbReference type="AlphaFoldDB" id="G5AAP2"/>
<feature type="transmembrane region" description="Helical" evidence="6">
    <location>
        <begin position="730"/>
        <end position="751"/>
    </location>
</feature>
<dbReference type="InterPro" id="IPR027359">
    <property type="entry name" value="Volt_channel_dom_sf"/>
</dbReference>
<dbReference type="RefSeq" id="XP_009537237.1">
    <property type="nucleotide sequence ID" value="XM_009538942.1"/>
</dbReference>
<feature type="transmembrane region" description="Helical" evidence="6">
    <location>
        <begin position="285"/>
        <end position="305"/>
    </location>
</feature>
<feature type="transmembrane region" description="Helical" evidence="6">
    <location>
        <begin position="510"/>
        <end position="528"/>
    </location>
</feature>
<evidence type="ECO:0000313" key="8">
    <source>
        <dbReference type="EMBL" id="EGZ07671.1"/>
    </source>
</evidence>
<dbReference type="GO" id="GO:0016020">
    <property type="term" value="C:membrane"/>
    <property type="evidence" value="ECO:0007669"/>
    <property type="project" value="UniProtKB-SubCell"/>
</dbReference>
<evidence type="ECO:0000256" key="1">
    <source>
        <dbReference type="ARBA" id="ARBA00004141"/>
    </source>
</evidence>
<keyword evidence="2 6" id="KW-0812">Transmembrane</keyword>
<dbReference type="Gene3D" id="1.10.287.70">
    <property type="match status" value="2"/>
</dbReference>
<dbReference type="Pfam" id="PF00520">
    <property type="entry name" value="Ion_trans"/>
    <property type="match status" value="2"/>
</dbReference>
<dbReference type="Gene3D" id="1.20.120.350">
    <property type="entry name" value="Voltage-gated potassium channels. Chain C"/>
    <property type="match status" value="1"/>
</dbReference>
<keyword evidence="3 6" id="KW-1133">Transmembrane helix</keyword>
<accession>G5AAP2</accession>
<dbReference type="GO" id="GO:0005245">
    <property type="term" value="F:voltage-gated calcium channel activity"/>
    <property type="evidence" value="ECO:0007669"/>
    <property type="project" value="InterPro"/>
</dbReference>
<dbReference type="SMR" id="G5AAP2"/>
<proteinExistence type="predicted"/>
<feature type="domain" description="Ion transport" evidence="7">
    <location>
        <begin position="168"/>
        <end position="376"/>
    </location>
</feature>
<keyword evidence="9" id="KW-1185">Reference proteome</keyword>
<dbReference type="OMA" id="IMITMSH"/>
<dbReference type="STRING" id="1094619.G5AAP2"/>
<evidence type="ECO:0000256" key="3">
    <source>
        <dbReference type="ARBA" id="ARBA00022989"/>
    </source>
</evidence>
<evidence type="ECO:0000256" key="5">
    <source>
        <dbReference type="SAM" id="MobiDB-lite"/>
    </source>
</evidence>
<dbReference type="Proteomes" id="UP000002640">
    <property type="component" value="Unassembled WGS sequence"/>
</dbReference>
<feature type="transmembrane region" description="Helical" evidence="6">
    <location>
        <begin position="6"/>
        <end position="22"/>
    </location>
</feature>
<feature type="transmembrane region" description="Helical" evidence="6">
    <location>
        <begin position="346"/>
        <end position="371"/>
    </location>
</feature>
<feature type="domain" description="Ion transport" evidence="7">
    <location>
        <begin position="510"/>
        <end position="755"/>
    </location>
</feature>
<evidence type="ECO:0000313" key="9">
    <source>
        <dbReference type="Proteomes" id="UP000002640"/>
    </source>
</evidence>
<feature type="transmembrane region" description="Helical" evidence="6">
    <location>
        <begin position="317"/>
        <end position="334"/>
    </location>
</feature>
<gene>
    <name evidence="8" type="ORF">PHYSODRAFT_306746</name>
</gene>
<dbReference type="GeneID" id="20642779"/>
<feature type="transmembrane region" description="Helical" evidence="6">
    <location>
        <begin position="689"/>
        <end position="710"/>
    </location>
</feature>
<keyword evidence="4 6" id="KW-0472">Membrane</keyword>
<evidence type="ECO:0000256" key="4">
    <source>
        <dbReference type="ARBA" id="ARBA00023136"/>
    </source>
</evidence>
<feature type="transmembrane region" description="Helical" evidence="6">
    <location>
        <begin position="121"/>
        <end position="139"/>
    </location>
</feature>
<dbReference type="EMBL" id="JH159162">
    <property type="protein sequence ID" value="EGZ07671.1"/>
    <property type="molecule type" value="Genomic_DNA"/>
</dbReference>
<sequence>MVVSMLFVSVTSVLLLGYIVFYRRELTRFVDELRGPDHNGRPSLHRQDPVYAQILADEAATPLGSFSRGPSSRYSRKREVDDKRIELAALFVRDAIRGRFLGEEYLVDGLSRMHYKQLFHGLWYIRAANMCVLMTLAFFETPSWCFFLPSCGDHSEVLTWGLPMLPQNISIAIELTCLAFLALELSMKYKYMGSRVYFVDKWHVLQIVFVLADFVAVVTVLIAPEDQGLENSHYDKGGRNGPATNAAKPIVLAPLIRPFIMITMSHRLRAGFSSLLRALPRFADGLITLVFLVVLYAVLGMVLFVGSSEAETYFKSFEDACMSLIILLTTANFPDVMMPIYSQARVYSLFFISFLMIGQLLVMNLVFASIYQHYRQEIAERAVDYSTKRNLALQAAFHLLPTERVIFEEDAPEDAGQTKTVGRVTYNHLVNRLMRPTLSLFRDDESSTMEDTFIAIEDARDEPIAFEEFVVLIKAFIAREKASAKVVRELRQPSNYVIIRAVQRFVARGWFDRSVDLIILLNLVAILVEIEAKIRGDVAVSLSWERWMPAFSIAYIIEMLLKIYVFRSGSYFTTPKNIYDCTVTLVIFVAEVSVHTNSSEIEWQWIRLLLLFRFLRCLRLLIALQALSSMFAIVVRLIPAFMTLYGMLGVLMYVYAAVGMQLFGGKLVVGDLRLADITYGQANFYSNNFNDFASSMTTLFELLIVNNWFVTMEGAVAVTTKWSRIYFVSFYVVGVVVVLSLVVAFVVEAYFEDAARLKSRSQSGKPDIPEDALASNPKDTTSHEPGGPSERTQRLLRIGSSTMRMRPRVDSIYVEEFL</sequence>